<accession>A0A9D1HPE7</accession>
<evidence type="ECO:0000256" key="9">
    <source>
        <dbReference type="ARBA" id="ARBA00022683"/>
    </source>
</evidence>
<keyword evidence="4" id="KW-0813">Transport</keyword>
<dbReference type="AlphaFoldDB" id="A0A9D1HPE7"/>
<dbReference type="Pfam" id="PF02378">
    <property type="entry name" value="PTS_EIIC"/>
    <property type="match status" value="1"/>
</dbReference>
<comment type="caution">
    <text evidence="20">The sequence shown here is derived from an EMBL/GenBank/DDBJ whole genome shotgun (WGS) entry which is preliminary data.</text>
</comment>
<keyword evidence="10 17" id="KW-0812">Transmembrane</keyword>
<evidence type="ECO:0000256" key="14">
    <source>
        <dbReference type="ARBA" id="ARBA00029639"/>
    </source>
</evidence>
<feature type="transmembrane region" description="Helical" evidence="17">
    <location>
        <begin position="317"/>
        <end position="342"/>
    </location>
</feature>
<feature type="transmembrane region" description="Helical" evidence="17">
    <location>
        <begin position="423"/>
        <end position="447"/>
    </location>
</feature>
<keyword evidence="13 17" id="KW-0472">Membrane</keyword>
<evidence type="ECO:0000256" key="11">
    <source>
        <dbReference type="ARBA" id="ARBA00022777"/>
    </source>
</evidence>
<evidence type="ECO:0000256" key="7">
    <source>
        <dbReference type="ARBA" id="ARBA00022597"/>
    </source>
</evidence>
<dbReference type="InterPro" id="IPR003352">
    <property type="entry name" value="PTS_EIIC"/>
</dbReference>
<dbReference type="Proteomes" id="UP000824175">
    <property type="component" value="Unassembled WGS sequence"/>
</dbReference>
<protein>
    <recommendedName>
        <fullName evidence="3">PTS system lactose-specific EIICB component</fullName>
        <ecNumber evidence="2">2.7.1.207</ecNumber>
    </recommendedName>
    <alternativeName>
        <fullName evidence="14">EIICB-Lac</fullName>
    </alternativeName>
</protein>
<keyword evidence="11" id="KW-0418">Kinase</keyword>
<dbReference type="Pfam" id="PF02302">
    <property type="entry name" value="PTS_IIB"/>
    <property type="match status" value="1"/>
</dbReference>
<evidence type="ECO:0000256" key="6">
    <source>
        <dbReference type="ARBA" id="ARBA00022553"/>
    </source>
</evidence>
<dbReference type="InterPro" id="IPR003501">
    <property type="entry name" value="PTS_EIIB_2/3"/>
</dbReference>
<dbReference type="PANTHER" id="PTHR33989">
    <property type="match status" value="1"/>
</dbReference>
<feature type="transmembrane region" description="Helical" evidence="17">
    <location>
        <begin position="231"/>
        <end position="253"/>
    </location>
</feature>
<evidence type="ECO:0000256" key="2">
    <source>
        <dbReference type="ARBA" id="ARBA00012802"/>
    </source>
</evidence>
<keyword evidence="5" id="KW-1003">Cell membrane</keyword>
<evidence type="ECO:0000256" key="4">
    <source>
        <dbReference type="ARBA" id="ARBA00022448"/>
    </source>
</evidence>
<feature type="transmembrane region" description="Helical" evidence="17">
    <location>
        <begin position="206"/>
        <end position="224"/>
    </location>
</feature>
<evidence type="ECO:0000256" key="3">
    <source>
        <dbReference type="ARBA" id="ARBA00020834"/>
    </source>
</evidence>
<name>A0A9D1HPE7_9FIRM</name>
<evidence type="ECO:0000256" key="10">
    <source>
        <dbReference type="ARBA" id="ARBA00022692"/>
    </source>
</evidence>
<dbReference type="GO" id="GO:1902815">
    <property type="term" value="P:N,N'-diacetylchitobiose import"/>
    <property type="evidence" value="ECO:0007669"/>
    <property type="project" value="TreeGrafter"/>
</dbReference>
<feature type="transmembrane region" description="Helical" evidence="17">
    <location>
        <begin position="491"/>
        <end position="510"/>
    </location>
</feature>
<organism evidence="20 21">
    <name type="scientific">Candidatus Fimiplasma intestinipullorum</name>
    <dbReference type="NCBI Taxonomy" id="2840825"/>
    <lineage>
        <taxon>Bacteria</taxon>
        <taxon>Bacillati</taxon>
        <taxon>Bacillota</taxon>
        <taxon>Clostridia</taxon>
        <taxon>Eubacteriales</taxon>
        <taxon>Candidatus Fimiplasma</taxon>
    </lineage>
</organism>
<dbReference type="GO" id="GO:0009401">
    <property type="term" value="P:phosphoenolpyruvate-dependent sugar phosphotransferase system"/>
    <property type="evidence" value="ECO:0007669"/>
    <property type="project" value="UniProtKB-KW"/>
</dbReference>
<keyword evidence="12 17" id="KW-1133">Transmembrane helix</keyword>
<dbReference type="EMBL" id="DVMJ01000021">
    <property type="protein sequence ID" value="HIU13034.1"/>
    <property type="molecule type" value="Genomic_DNA"/>
</dbReference>
<reference evidence="20" key="2">
    <citation type="journal article" date="2021" name="PeerJ">
        <title>Extensive microbial diversity within the chicken gut microbiome revealed by metagenomics and culture.</title>
        <authorList>
            <person name="Gilroy R."/>
            <person name="Ravi A."/>
            <person name="Getino M."/>
            <person name="Pursley I."/>
            <person name="Horton D.L."/>
            <person name="Alikhan N.F."/>
            <person name="Baker D."/>
            <person name="Gharbi K."/>
            <person name="Hall N."/>
            <person name="Watson M."/>
            <person name="Adriaenssens E.M."/>
            <person name="Foster-Nyarko E."/>
            <person name="Jarju S."/>
            <person name="Secka A."/>
            <person name="Antonio M."/>
            <person name="Oren A."/>
            <person name="Chaudhuri R.R."/>
            <person name="La Ragione R."/>
            <person name="Hildebrand F."/>
            <person name="Pallen M.J."/>
        </authorList>
    </citation>
    <scope>NUCLEOTIDE SEQUENCE</scope>
    <source>
        <strain evidence="20">CHK195-11698</strain>
    </source>
</reference>
<dbReference type="Gene3D" id="3.40.50.2300">
    <property type="match status" value="1"/>
</dbReference>
<evidence type="ECO:0000313" key="21">
    <source>
        <dbReference type="Proteomes" id="UP000824175"/>
    </source>
</evidence>
<dbReference type="PANTHER" id="PTHR33989:SF4">
    <property type="entry name" value="PTS SYSTEM N,N'-DIACETYLCHITOBIOSE-SPECIFIC EIIC COMPONENT"/>
    <property type="match status" value="1"/>
</dbReference>
<feature type="modified residue" description="Phosphocysteine; by EIIA" evidence="16">
    <location>
        <position position="7"/>
    </location>
</feature>
<dbReference type="CDD" id="cd05564">
    <property type="entry name" value="PTS_IIB_chitobiose_lichenan"/>
    <property type="match status" value="1"/>
</dbReference>
<evidence type="ECO:0000256" key="1">
    <source>
        <dbReference type="ARBA" id="ARBA00004651"/>
    </source>
</evidence>
<keyword evidence="7" id="KW-0762">Sugar transport</keyword>
<feature type="transmembrane region" description="Helical" evidence="17">
    <location>
        <begin position="182"/>
        <end position="200"/>
    </location>
</feature>
<dbReference type="InterPro" id="IPR004501">
    <property type="entry name" value="PTS_EIIC_3"/>
</dbReference>
<keyword evidence="8" id="KW-0808">Transferase</keyword>
<comment type="catalytic activity">
    <reaction evidence="15">
        <text>lactose(out) + N(pros)-phospho-L-histidyl-[protein] = lactose 6-phosphate(in) + L-histidyl-[protein]</text>
        <dbReference type="Rhea" id="RHEA:42400"/>
        <dbReference type="Rhea" id="RHEA-COMP:9745"/>
        <dbReference type="Rhea" id="RHEA-COMP:9746"/>
        <dbReference type="ChEBI" id="CHEBI:17716"/>
        <dbReference type="ChEBI" id="CHEBI:29979"/>
        <dbReference type="ChEBI" id="CHEBI:64837"/>
        <dbReference type="ChEBI" id="CHEBI:79080"/>
        <dbReference type="EC" id="2.7.1.207"/>
    </reaction>
</comment>
<dbReference type="SUPFAM" id="SSF52794">
    <property type="entry name" value="PTS system IIB component-like"/>
    <property type="match status" value="1"/>
</dbReference>
<feature type="transmembrane region" description="Helical" evidence="17">
    <location>
        <begin position="381"/>
        <end position="403"/>
    </location>
</feature>
<evidence type="ECO:0000256" key="8">
    <source>
        <dbReference type="ARBA" id="ARBA00022679"/>
    </source>
</evidence>
<reference evidence="20" key="1">
    <citation type="submission" date="2020-10" db="EMBL/GenBank/DDBJ databases">
        <authorList>
            <person name="Gilroy R."/>
        </authorList>
    </citation>
    <scope>NUCLEOTIDE SEQUENCE</scope>
    <source>
        <strain evidence="20">CHK195-11698</strain>
    </source>
</reference>
<dbReference type="GO" id="GO:0008982">
    <property type="term" value="F:protein-N(PI)-phosphohistidine-sugar phosphotransferase activity"/>
    <property type="evidence" value="ECO:0007669"/>
    <property type="project" value="InterPro"/>
</dbReference>
<dbReference type="InterPro" id="IPR051088">
    <property type="entry name" value="PTS_Sugar-EIIC/EIIB"/>
</dbReference>
<evidence type="ECO:0000256" key="5">
    <source>
        <dbReference type="ARBA" id="ARBA00022475"/>
    </source>
</evidence>
<dbReference type="PROSITE" id="PS51105">
    <property type="entry name" value="PTS_EIIC_TYPE_3"/>
    <property type="match status" value="1"/>
</dbReference>
<evidence type="ECO:0000259" key="18">
    <source>
        <dbReference type="PROSITE" id="PS51100"/>
    </source>
</evidence>
<evidence type="ECO:0000256" key="16">
    <source>
        <dbReference type="PROSITE-ProRule" id="PRU00423"/>
    </source>
</evidence>
<dbReference type="NCBIfam" id="TIGR00410">
    <property type="entry name" value="lacE"/>
    <property type="match status" value="1"/>
</dbReference>
<dbReference type="GO" id="GO:0016301">
    <property type="term" value="F:kinase activity"/>
    <property type="evidence" value="ECO:0007669"/>
    <property type="project" value="UniProtKB-KW"/>
</dbReference>
<gene>
    <name evidence="20" type="ORF">IAD15_03075</name>
</gene>
<evidence type="ECO:0000259" key="19">
    <source>
        <dbReference type="PROSITE" id="PS51105"/>
    </source>
</evidence>
<dbReference type="InterPro" id="IPR013012">
    <property type="entry name" value="PTS_EIIB_3"/>
</dbReference>
<keyword evidence="6" id="KW-0597">Phosphoprotein</keyword>
<evidence type="ECO:0000256" key="12">
    <source>
        <dbReference type="ARBA" id="ARBA00022989"/>
    </source>
</evidence>
<feature type="domain" description="PTS EIIC type-3" evidence="19">
    <location>
        <begin position="115"/>
        <end position="509"/>
    </location>
</feature>
<dbReference type="PROSITE" id="PS51100">
    <property type="entry name" value="PTS_EIIB_TYPE_3"/>
    <property type="match status" value="1"/>
</dbReference>
<feature type="domain" description="PTS EIIB type-3" evidence="18">
    <location>
        <begin position="1"/>
        <end position="106"/>
    </location>
</feature>
<evidence type="ECO:0000313" key="20">
    <source>
        <dbReference type="EMBL" id="HIU13034.1"/>
    </source>
</evidence>
<comment type="subcellular location">
    <subcellularLocation>
        <location evidence="1">Cell membrane</location>
        <topology evidence="1">Multi-pass membrane protein</topology>
    </subcellularLocation>
</comment>
<sequence>MNILICCANGMSSSLVVQKMREEVQRRGRTDIKIGACAKTQYLKYLDEADVLLIAPQLTFMREELAKLENMYHVRIGYIDPEAYGRLDAKMILDEALEEGKTKTQTEEGRIVQWLKQRIIPIANKVAGNRALTSVTMGFTSILPVTITGACLRLLGNIPCTPYTEWLTSVGLASLLELGVDMTTNILSIYLCFYVAYHYVKLNDEHGHPCGILAVICFLMITGVDDEKIEMVFLGSNGIFTALLVSLLVGYLYVRILRRNRLIRPSSTIPKQVLRSLNAIIPFFYIILIFMVFTALTRIGPYGNLHLMIYESIQKSLTAYLSNNIFSYMLINWIANALWFLGLHGGNITGSVTALIYTPMGLENFALYSAGKEPIHIISNAFSKCFISGGVGSMFSLSIIMAFKAKSQKFKALGRISLPTTFFYINEPLLFGIPIVLNPLFLIPLLFITPILSLLTYFVMHAGIVPIPNGMMLPWTTPPVIYGLLQGSWKIALWEIVSIILSGMMWYPFFKIADQREVEAENKNRHN</sequence>
<dbReference type="GO" id="GO:0005886">
    <property type="term" value="C:plasma membrane"/>
    <property type="evidence" value="ECO:0007669"/>
    <property type="project" value="UniProtKB-SubCell"/>
</dbReference>
<evidence type="ECO:0000256" key="13">
    <source>
        <dbReference type="ARBA" id="ARBA00023136"/>
    </source>
</evidence>
<proteinExistence type="predicted"/>
<evidence type="ECO:0000256" key="15">
    <source>
        <dbReference type="ARBA" id="ARBA00048444"/>
    </source>
</evidence>
<feature type="transmembrane region" description="Helical" evidence="17">
    <location>
        <begin position="454"/>
        <end position="471"/>
    </location>
</feature>
<feature type="transmembrane region" description="Helical" evidence="17">
    <location>
        <begin position="273"/>
        <end position="296"/>
    </location>
</feature>
<evidence type="ECO:0000256" key="17">
    <source>
        <dbReference type="SAM" id="Phobius"/>
    </source>
</evidence>
<keyword evidence="9" id="KW-0598">Phosphotransferase system</keyword>
<dbReference type="EC" id="2.7.1.207" evidence="2"/>
<dbReference type="InterPro" id="IPR036095">
    <property type="entry name" value="PTS_EIIB-like_sf"/>
</dbReference>